<feature type="transmembrane region" description="Helical" evidence="1">
    <location>
        <begin position="221"/>
        <end position="241"/>
    </location>
</feature>
<dbReference type="Gene3D" id="3.30.559.10">
    <property type="entry name" value="Chloramphenicol acetyltransferase-like domain"/>
    <property type="match status" value="1"/>
</dbReference>
<dbReference type="PANTHER" id="PTHR42034">
    <property type="entry name" value="CHROMOSOME 7, WHOLE GENOME SHOTGUN SEQUENCE-RELATED"/>
    <property type="match status" value="1"/>
</dbReference>
<accession>A0AAW0QJD6</accession>
<sequence>MSTSRNQPWTLSSPGVYAQTHDSFGQFFANWVTGEAETEPTYLNEPILDNGGESQLRHAWVALRYDDPGLAVEFGSHSNVYRIPSPEDLTAWLDATFLVHPDLGARRLARSPKREDRPRLHWLPKTSEVALTTHHCYTDARSTWIFWDTLLKKVVQATPVVPLSGEENVGGLLRPTMPNGESPRPNLPPTRDDLLGLSAWPSIQGWLKARDLVVSAMKSDIVLLPILAAASAWIATLSFILRWK</sequence>
<evidence type="ECO:0000313" key="2">
    <source>
        <dbReference type="EMBL" id="KAK8105649.1"/>
    </source>
</evidence>
<proteinExistence type="predicted"/>
<reference evidence="2 3" key="1">
    <citation type="submission" date="2023-01" db="EMBL/GenBank/DDBJ databases">
        <title>Analysis of 21 Apiospora genomes using comparative genomics revels a genus with tremendous synthesis potential of carbohydrate active enzymes and secondary metabolites.</title>
        <authorList>
            <person name="Sorensen T."/>
        </authorList>
    </citation>
    <scope>NUCLEOTIDE SEQUENCE [LARGE SCALE GENOMIC DNA]</scope>
    <source>
        <strain evidence="2 3">CBS 117206</strain>
    </source>
</reference>
<keyword evidence="1" id="KW-0812">Transmembrane</keyword>
<dbReference type="EMBL" id="JAQQWP010000008">
    <property type="protein sequence ID" value="KAK8105649.1"/>
    <property type="molecule type" value="Genomic_DNA"/>
</dbReference>
<dbReference type="PANTHER" id="PTHR42034:SF1">
    <property type="entry name" value="CONDENSATION DOMAIN-CONTAINING PROTEIN"/>
    <property type="match status" value="1"/>
</dbReference>
<comment type="caution">
    <text evidence="2">The sequence shown here is derived from an EMBL/GenBank/DDBJ whole genome shotgun (WGS) entry which is preliminary data.</text>
</comment>
<dbReference type="AlphaFoldDB" id="A0AAW0QJD6"/>
<organism evidence="2 3">
    <name type="scientific">Apiospora kogelbergensis</name>
    <dbReference type="NCBI Taxonomy" id="1337665"/>
    <lineage>
        <taxon>Eukaryota</taxon>
        <taxon>Fungi</taxon>
        <taxon>Dikarya</taxon>
        <taxon>Ascomycota</taxon>
        <taxon>Pezizomycotina</taxon>
        <taxon>Sordariomycetes</taxon>
        <taxon>Xylariomycetidae</taxon>
        <taxon>Amphisphaeriales</taxon>
        <taxon>Apiosporaceae</taxon>
        <taxon>Apiospora</taxon>
    </lineage>
</organism>
<evidence type="ECO:0000313" key="3">
    <source>
        <dbReference type="Proteomes" id="UP001392437"/>
    </source>
</evidence>
<evidence type="ECO:0008006" key="4">
    <source>
        <dbReference type="Google" id="ProtNLM"/>
    </source>
</evidence>
<keyword evidence="1" id="KW-1133">Transmembrane helix</keyword>
<protein>
    <recommendedName>
        <fullName evidence="4">Condensation domain-containing protein</fullName>
    </recommendedName>
</protein>
<dbReference type="Proteomes" id="UP001392437">
    <property type="component" value="Unassembled WGS sequence"/>
</dbReference>
<dbReference type="InterPro" id="IPR023213">
    <property type="entry name" value="CAT-like_dom_sf"/>
</dbReference>
<keyword evidence="3" id="KW-1185">Reference proteome</keyword>
<name>A0AAW0QJD6_9PEZI</name>
<keyword evidence="1" id="KW-0472">Membrane</keyword>
<evidence type="ECO:0000256" key="1">
    <source>
        <dbReference type="SAM" id="Phobius"/>
    </source>
</evidence>
<gene>
    <name evidence="2" type="ORF">PG999_009008</name>
</gene>